<dbReference type="InterPro" id="IPR017853">
    <property type="entry name" value="GH"/>
</dbReference>
<dbReference type="SUPFAM" id="SSF51445">
    <property type="entry name" value="(Trans)glycosidases"/>
    <property type="match status" value="1"/>
</dbReference>
<feature type="non-terminal residue" evidence="2">
    <location>
        <position position="256"/>
    </location>
</feature>
<name>A0A2P5ALR4_TREOI</name>
<dbReference type="Gene3D" id="3.20.20.80">
    <property type="entry name" value="Glycosidases"/>
    <property type="match status" value="1"/>
</dbReference>
<dbReference type="GO" id="GO:0006032">
    <property type="term" value="P:chitin catabolic process"/>
    <property type="evidence" value="ECO:0007669"/>
    <property type="project" value="TreeGrafter"/>
</dbReference>
<sequence>MSGIKGGYWLSRDAAGFAPERIPTSNFTHLFYAYAPVNATNGKLIISKTQEIKNFVAAVQRGHKKAILSIGGPRTATENPTNAISVTANDPIKRASFINSTIDNAVKFGFDGLDLAWEFPDTQADLDNLATLLIEWRNQIDDHQVELLLSATVYFAPELPRGEKSIKYPADCRLPSHGAAEGRGCNIQNFTPISEFRNLYSFVVLIHRIKITITKEKMTNLSCSFSFLQMTRLFVLAMIPRSSSPSLNTNEQESGL</sequence>
<protein>
    <submittedName>
        <fullName evidence="2">1,4-alpha-glucan-branching enzyme</fullName>
    </submittedName>
</protein>
<evidence type="ECO:0000259" key="1">
    <source>
        <dbReference type="PROSITE" id="PS51910"/>
    </source>
</evidence>
<evidence type="ECO:0000313" key="2">
    <source>
        <dbReference type="EMBL" id="PON37506.1"/>
    </source>
</evidence>
<comment type="caution">
    <text evidence="2">The sequence shown here is derived from an EMBL/GenBank/DDBJ whole genome shotgun (WGS) entry which is preliminary data.</text>
</comment>
<feature type="domain" description="GH18" evidence="1">
    <location>
        <begin position="3"/>
        <end position="256"/>
    </location>
</feature>
<dbReference type="PROSITE" id="PS51910">
    <property type="entry name" value="GH18_2"/>
    <property type="match status" value="1"/>
</dbReference>
<dbReference type="GO" id="GO:0005576">
    <property type="term" value="C:extracellular region"/>
    <property type="evidence" value="ECO:0007669"/>
    <property type="project" value="TreeGrafter"/>
</dbReference>
<dbReference type="SMART" id="SM00636">
    <property type="entry name" value="Glyco_18"/>
    <property type="match status" value="1"/>
</dbReference>
<reference evidence="3" key="1">
    <citation type="submission" date="2016-06" db="EMBL/GenBank/DDBJ databases">
        <title>Parallel loss of symbiosis genes in relatives of nitrogen-fixing non-legume Parasponia.</title>
        <authorList>
            <person name="Van Velzen R."/>
            <person name="Holmer R."/>
            <person name="Bu F."/>
            <person name="Rutten L."/>
            <person name="Van Zeijl A."/>
            <person name="Liu W."/>
            <person name="Santuari L."/>
            <person name="Cao Q."/>
            <person name="Sharma T."/>
            <person name="Shen D."/>
            <person name="Roswanjaya Y."/>
            <person name="Wardhani T."/>
            <person name="Kalhor M.S."/>
            <person name="Jansen J."/>
            <person name="Van den Hoogen J."/>
            <person name="Gungor B."/>
            <person name="Hartog M."/>
            <person name="Hontelez J."/>
            <person name="Verver J."/>
            <person name="Yang W.-C."/>
            <person name="Schijlen E."/>
            <person name="Repin R."/>
            <person name="Schilthuizen M."/>
            <person name="Schranz E."/>
            <person name="Heidstra R."/>
            <person name="Miyata K."/>
            <person name="Fedorova E."/>
            <person name="Kohlen W."/>
            <person name="Bisseling T."/>
            <person name="Smit S."/>
            <person name="Geurts R."/>
        </authorList>
    </citation>
    <scope>NUCLEOTIDE SEQUENCE [LARGE SCALE GENOMIC DNA]</scope>
    <source>
        <strain evidence="3">cv. RG33-2</strain>
    </source>
</reference>
<accession>A0A2P5ALR4</accession>
<dbReference type="Pfam" id="PF00704">
    <property type="entry name" value="Glyco_hydro_18"/>
    <property type="match status" value="1"/>
</dbReference>
<dbReference type="PANTHER" id="PTHR11177">
    <property type="entry name" value="CHITINASE"/>
    <property type="match status" value="1"/>
</dbReference>
<dbReference type="InParanoid" id="A0A2P5ALR4"/>
<proteinExistence type="predicted"/>
<dbReference type="OrthoDB" id="76388at2759"/>
<dbReference type="GO" id="GO:0004568">
    <property type="term" value="F:chitinase activity"/>
    <property type="evidence" value="ECO:0007669"/>
    <property type="project" value="TreeGrafter"/>
</dbReference>
<keyword evidence="3" id="KW-1185">Reference proteome</keyword>
<dbReference type="EMBL" id="JXTC01000787">
    <property type="protein sequence ID" value="PON37506.1"/>
    <property type="molecule type" value="Genomic_DNA"/>
</dbReference>
<organism evidence="2 3">
    <name type="scientific">Trema orientale</name>
    <name type="common">Charcoal tree</name>
    <name type="synonym">Celtis orientalis</name>
    <dbReference type="NCBI Taxonomy" id="63057"/>
    <lineage>
        <taxon>Eukaryota</taxon>
        <taxon>Viridiplantae</taxon>
        <taxon>Streptophyta</taxon>
        <taxon>Embryophyta</taxon>
        <taxon>Tracheophyta</taxon>
        <taxon>Spermatophyta</taxon>
        <taxon>Magnoliopsida</taxon>
        <taxon>eudicotyledons</taxon>
        <taxon>Gunneridae</taxon>
        <taxon>Pentapetalae</taxon>
        <taxon>rosids</taxon>
        <taxon>fabids</taxon>
        <taxon>Rosales</taxon>
        <taxon>Cannabaceae</taxon>
        <taxon>Trema</taxon>
    </lineage>
</organism>
<dbReference type="Proteomes" id="UP000237000">
    <property type="component" value="Unassembled WGS sequence"/>
</dbReference>
<gene>
    <name evidence="2" type="ORF">TorRG33x02_347280</name>
</gene>
<evidence type="ECO:0000313" key="3">
    <source>
        <dbReference type="Proteomes" id="UP000237000"/>
    </source>
</evidence>
<dbReference type="GO" id="GO:0005975">
    <property type="term" value="P:carbohydrate metabolic process"/>
    <property type="evidence" value="ECO:0007669"/>
    <property type="project" value="InterPro"/>
</dbReference>
<dbReference type="InterPro" id="IPR011583">
    <property type="entry name" value="Chitinase_II/V-like_cat"/>
</dbReference>
<dbReference type="GO" id="GO:0008061">
    <property type="term" value="F:chitin binding"/>
    <property type="evidence" value="ECO:0007669"/>
    <property type="project" value="InterPro"/>
</dbReference>
<dbReference type="InterPro" id="IPR050314">
    <property type="entry name" value="Glycosyl_Hydrlase_18"/>
</dbReference>
<dbReference type="AlphaFoldDB" id="A0A2P5ALR4"/>
<dbReference type="InterPro" id="IPR001223">
    <property type="entry name" value="Glyco_hydro18_cat"/>
</dbReference>
<dbReference type="STRING" id="63057.A0A2P5ALR4"/>
<dbReference type="PANTHER" id="PTHR11177:SF368">
    <property type="entry name" value="GH18 DOMAIN-CONTAINING PROTEIN"/>
    <property type="match status" value="1"/>
</dbReference>